<dbReference type="EMBL" id="JAVHJS010000013">
    <property type="protein sequence ID" value="KAK2838572.1"/>
    <property type="molecule type" value="Genomic_DNA"/>
</dbReference>
<feature type="region of interest" description="Disordered" evidence="1">
    <location>
        <begin position="1"/>
        <end position="81"/>
    </location>
</feature>
<evidence type="ECO:0000313" key="2">
    <source>
        <dbReference type="EMBL" id="KAK2838572.1"/>
    </source>
</evidence>
<keyword evidence="3" id="KW-1185">Reference proteome</keyword>
<proteinExistence type="predicted"/>
<dbReference type="AlphaFoldDB" id="A0AA88MKL4"/>
<sequence length="121" mass="13110">MAAVKDESNCCNHKKKRSGSEGEARTSRQPGEDQESSGQFGEDVDLGREAGQGGGPEGKRDQFRVATAPHVATRGSTADLDQTKRDVQGHLHSILVIRRGRLVCITGIDVVYECVKFTVKV</sequence>
<protein>
    <submittedName>
        <fullName evidence="2">Uncharacterized protein</fullName>
    </submittedName>
</protein>
<evidence type="ECO:0000256" key="1">
    <source>
        <dbReference type="SAM" id="MobiDB-lite"/>
    </source>
</evidence>
<name>A0AA88MKL4_TACVA</name>
<evidence type="ECO:0000313" key="3">
    <source>
        <dbReference type="Proteomes" id="UP001187315"/>
    </source>
</evidence>
<comment type="caution">
    <text evidence="2">The sequence shown here is derived from an EMBL/GenBank/DDBJ whole genome shotgun (WGS) entry which is preliminary data.</text>
</comment>
<accession>A0AA88MKL4</accession>
<organism evidence="2 3">
    <name type="scientific">Tachysurus vachellii</name>
    <name type="common">Darkbarbel catfish</name>
    <name type="synonym">Pelteobagrus vachellii</name>
    <dbReference type="NCBI Taxonomy" id="175792"/>
    <lineage>
        <taxon>Eukaryota</taxon>
        <taxon>Metazoa</taxon>
        <taxon>Chordata</taxon>
        <taxon>Craniata</taxon>
        <taxon>Vertebrata</taxon>
        <taxon>Euteleostomi</taxon>
        <taxon>Actinopterygii</taxon>
        <taxon>Neopterygii</taxon>
        <taxon>Teleostei</taxon>
        <taxon>Ostariophysi</taxon>
        <taxon>Siluriformes</taxon>
        <taxon>Bagridae</taxon>
        <taxon>Tachysurus</taxon>
    </lineage>
</organism>
<dbReference type="Proteomes" id="UP001187315">
    <property type="component" value="Unassembled WGS sequence"/>
</dbReference>
<gene>
    <name evidence="2" type="ORF">Q7C36_013386</name>
</gene>
<reference evidence="2" key="1">
    <citation type="submission" date="2023-08" db="EMBL/GenBank/DDBJ databases">
        <title>Pelteobagrus vachellii genome.</title>
        <authorList>
            <person name="Liu H."/>
        </authorList>
    </citation>
    <scope>NUCLEOTIDE SEQUENCE</scope>
    <source>
        <strain evidence="2">PRFRI_2022a</strain>
        <tissue evidence="2">Muscle</tissue>
    </source>
</reference>